<dbReference type="AlphaFoldDB" id="A0A6V7H6A1"/>
<feature type="non-terminal residue" evidence="1">
    <location>
        <position position="33"/>
    </location>
</feature>
<organism evidence="1 2">
    <name type="scientific">Heterotrigona itama</name>
    <dbReference type="NCBI Taxonomy" id="395501"/>
    <lineage>
        <taxon>Eukaryota</taxon>
        <taxon>Metazoa</taxon>
        <taxon>Ecdysozoa</taxon>
        <taxon>Arthropoda</taxon>
        <taxon>Hexapoda</taxon>
        <taxon>Insecta</taxon>
        <taxon>Pterygota</taxon>
        <taxon>Neoptera</taxon>
        <taxon>Endopterygota</taxon>
        <taxon>Hymenoptera</taxon>
        <taxon>Apocrita</taxon>
        <taxon>Aculeata</taxon>
        <taxon>Apoidea</taxon>
        <taxon>Anthophila</taxon>
        <taxon>Apidae</taxon>
        <taxon>Heterotrigona</taxon>
    </lineage>
</organism>
<reference evidence="1" key="1">
    <citation type="submission" date="2020-07" db="EMBL/GenBank/DDBJ databases">
        <authorList>
            <person name="Nazaruddin N."/>
        </authorList>
    </citation>
    <scope>NUCLEOTIDE SEQUENCE</scope>
</reference>
<evidence type="ECO:0000313" key="1">
    <source>
        <dbReference type="EMBL" id="CAD1473162.1"/>
    </source>
</evidence>
<proteinExistence type="predicted"/>
<gene>
    <name evidence="1" type="ORF">MHI_LOCUS361749</name>
</gene>
<feature type="non-terminal residue" evidence="1">
    <location>
        <position position="1"/>
    </location>
</feature>
<keyword evidence="2" id="KW-1185">Reference proteome</keyword>
<evidence type="ECO:0000313" key="2">
    <source>
        <dbReference type="Proteomes" id="UP000752696"/>
    </source>
</evidence>
<comment type="caution">
    <text evidence="1">The sequence shown here is derived from an EMBL/GenBank/DDBJ whole genome shotgun (WGS) entry which is preliminary data.</text>
</comment>
<dbReference type="EMBL" id="CAJDYZ010006239">
    <property type="protein sequence ID" value="CAD1473162.1"/>
    <property type="molecule type" value="Genomic_DNA"/>
</dbReference>
<name>A0A6V7H6A1_9HYME</name>
<protein>
    <submittedName>
        <fullName evidence="1">Uncharacterized protein</fullName>
    </submittedName>
</protein>
<sequence>TVIDVQHKARAWNVLGLGAWIIKERRSNIKINY</sequence>
<accession>A0A6V7H6A1</accession>
<dbReference type="Proteomes" id="UP000752696">
    <property type="component" value="Unassembled WGS sequence"/>
</dbReference>